<dbReference type="Gene3D" id="3.30.70.270">
    <property type="match status" value="2"/>
</dbReference>
<keyword evidence="4" id="KW-0255">Endonuclease</keyword>
<reference evidence="8 9" key="1">
    <citation type="submission" date="2024-02" db="EMBL/GenBank/DDBJ databases">
        <title>High-quality chromosome-scale genome assembly of Pensacola bahiagrass (Paspalum notatum Flugge var. saurae).</title>
        <authorList>
            <person name="Vega J.M."/>
            <person name="Podio M."/>
            <person name="Orjuela J."/>
            <person name="Siena L.A."/>
            <person name="Pessino S.C."/>
            <person name="Combes M.C."/>
            <person name="Mariac C."/>
            <person name="Albertini E."/>
            <person name="Pupilli F."/>
            <person name="Ortiz J.P.A."/>
            <person name="Leblanc O."/>
        </authorList>
    </citation>
    <scope>NUCLEOTIDE SEQUENCE [LARGE SCALE GENOMIC DNA]</scope>
    <source>
        <strain evidence="8">R1</strain>
        <tissue evidence="8">Leaf</tissue>
    </source>
</reference>
<dbReference type="PROSITE" id="PS50878">
    <property type="entry name" value="RT_POL"/>
    <property type="match status" value="1"/>
</dbReference>
<evidence type="ECO:0000256" key="2">
    <source>
        <dbReference type="ARBA" id="ARBA00022695"/>
    </source>
</evidence>
<dbReference type="InterPro" id="IPR043128">
    <property type="entry name" value="Rev_trsase/Diguanyl_cyclase"/>
</dbReference>
<dbReference type="GO" id="GO:0003964">
    <property type="term" value="F:RNA-directed DNA polymerase activity"/>
    <property type="evidence" value="ECO:0007669"/>
    <property type="project" value="UniProtKB-KW"/>
</dbReference>
<feature type="domain" description="Reverse transcriptase" evidence="7">
    <location>
        <begin position="1"/>
        <end position="82"/>
    </location>
</feature>
<dbReference type="EMBL" id="CP144750">
    <property type="protein sequence ID" value="WVZ80238.1"/>
    <property type="molecule type" value="Genomic_DNA"/>
</dbReference>
<dbReference type="FunFam" id="3.30.70.270:FF:000003">
    <property type="entry name" value="Transposon Ty3-G Gag-Pol polyprotein"/>
    <property type="match status" value="1"/>
</dbReference>
<proteinExistence type="predicted"/>
<name>A0AAQ3TVE6_PASNO</name>
<evidence type="ECO:0000256" key="1">
    <source>
        <dbReference type="ARBA" id="ARBA00022679"/>
    </source>
</evidence>
<evidence type="ECO:0000259" key="7">
    <source>
        <dbReference type="PROSITE" id="PS50878"/>
    </source>
</evidence>
<sequence>MSFGLTNAPAYFMQLMNSVFMDSLDKFVVVFIDDILIYSKTEAEHEEHLRLVLQRLREHKLYVKFSKCEFWIDEVHFLGHVVSKGGIAVDPSKVSTVTNWKVPKIPKEVHGFLGLAGYYRRFIENFSRIAKPVTSLLEKDAEFRWINAQQAAFDELKKRLTTAPEGKVIAYASRQLRKHEVNYPTHDLELAAVVHALKIWCHYLYGQRCEIYTDHKSLKYIFTQNDMRQRRWLELIKDYDIEIHYHPGKANVVADALSRKSYANMALGFMMPHELCEEFERLSLGFLHHTTGTAFEAEPTLKQEIREHKKNDEKLQEIRELLKLGNAPHFKEDE</sequence>
<keyword evidence="3" id="KW-0540">Nuclease</keyword>
<dbReference type="GO" id="GO:0016787">
    <property type="term" value="F:hydrolase activity"/>
    <property type="evidence" value="ECO:0007669"/>
    <property type="project" value="UniProtKB-KW"/>
</dbReference>
<dbReference type="Proteomes" id="UP001341281">
    <property type="component" value="Chromosome 06"/>
</dbReference>
<dbReference type="PANTHER" id="PTHR37984:SF5">
    <property type="entry name" value="PROTEIN NYNRIN-LIKE"/>
    <property type="match status" value="1"/>
</dbReference>
<dbReference type="SUPFAM" id="SSF56672">
    <property type="entry name" value="DNA/RNA polymerases"/>
    <property type="match status" value="1"/>
</dbReference>
<dbReference type="InterPro" id="IPR041373">
    <property type="entry name" value="RT_RNaseH"/>
</dbReference>
<keyword evidence="1" id="KW-0808">Transferase</keyword>
<dbReference type="CDD" id="cd01647">
    <property type="entry name" value="RT_LTR"/>
    <property type="match status" value="1"/>
</dbReference>
<accession>A0AAQ3TVE6</accession>
<dbReference type="Pfam" id="PF00078">
    <property type="entry name" value="RVT_1"/>
    <property type="match status" value="1"/>
</dbReference>
<protein>
    <recommendedName>
        <fullName evidence="7">Reverse transcriptase domain-containing protein</fullName>
    </recommendedName>
</protein>
<dbReference type="InterPro" id="IPR050951">
    <property type="entry name" value="Retrovirus_Pol_polyprotein"/>
</dbReference>
<dbReference type="Pfam" id="PF17917">
    <property type="entry name" value="RT_RNaseH"/>
    <property type="match status" value="1"/>
</dbReference>
<gene>
    <name evidence="8" type="ORF">U9M48_027731</name>
</gene>
<dbReference type="InterPro" id="IPR043502">
    <property type="entry name" value="DNA/RNA_pol_sf"/>
</dbReference>
<dbReference type="PANTHER" id="PTHR37984">
    <property type="entry name" value="PROTEIN CBG26694"/>
    <property type="match status" value="1"/>
</dbReference>
<evidence type="ECO:0000256" key="4">
    <source>
        <dbReference type="ARBA" id="ARBA00022759"/>
    </source>
</evidence>
<dbReference type="FunFam" id="3.30.70.270:FF:000020">
    <property type="entry name" value="Transposon Tf2-6 polyprotein-like Protein"/>
    <property type="match status" value="1"/>
</dbReference>
<evidence type="ECO:0000256" key="3">
    <source>
        <dbReference type="ARBA" id="ARBA00022722"/>
    </source>
</evidence>
<keyword evidence="6" id="KW-0695">RNA-directed DNA polymerase</keyword>
<dbReference type="AlphaFoldDB" id="A0AAQ3TVE6"/>
<evidence type="ECO:0000313" key="9">
    <source>
        <dbReference type="Proteomes" id="UP001341281"/>
    </source>
</evidence>
<evidence type="ECO:0000256" key="6">
    <source>
        <dbReference type="ARBA" id="ARBA00022918"/>
    </source>
</evidence>
<keyword evidence="9" id="KW-1185">Reference proteome</keyword>
<dbReference type="InterPro" id="IPR000477">
    <property type="entry name" value="RT_dom"/>
</dbReference>
<organism evidence="8 9">
    <name type="scientific">Paspalum notatum var. saurae</name>
    <dbReference type="NCBI Taxonomy" id="547442"/>
    <lineage>
        <taxon>Eukaryota</taxon>
        <taxon>Viridiplantae</taxon>
        <taxon>Streptophyta</taxon>
        <taxon>Embryophyta</taxon>
        <taxon>Tracheophyta</taxon>
        <taxon>Spermatophyta</taxon>
        <taxon>Magnoliopsida</taxon>
        <taxon>Liliopsida</taxon>
        <taxon>Poales</taxon>
        <taxon>Poaceae</taxon>
        <taxon>PACMAD clade</taxon>
        <taxon>Panicoideae</taxon>
        <taxon>Andropogonodae</taxon>
        <taxon>Paspaleae</taxon>
        <taxon>Paspalinae</taxon>
        <taxon>Paspalum</taxon>
    </lineage>
</organism>
<dbReference type="CDD" id="cd09274">
    <property type="entry name" value="RNase_HI_RT_Ty3"/>
    <property type="match status" value="1"/>
</dbReference>
<keyword evidence="2" id="KW-0548">Nucleotidyltransferase</keyword>
<dbReference type="GO" id="GO:0004519">
    <property type="term" value="F:endonuclease activity"/>
    <property type="evidence" value="ECO:0007669"/>
    <property type="project" value="UniProtKB-KW"/>
</dbReference>
<evidence type="ECO:0000313" key="8">
    <source>
        <dbReference type="EMBL" id="WVZ80238.1"/>
    </source>
</evidence>
<keyword evidence="5" id="KW-0378">Hydrolase</keyword>
<evidence type="ECO:0000256" key="5">
    <source>
        <dbReference type="ARBA" id="ARBA00022801"/>
    </source>
</evidence>